<dbReference type="InterPro" id="IPR052337">
    <property type="entry name" value="SAT4-like"/>
</dbReference>
<proteinExistence type="inferred from homology"/>
<evidence type="ECO:0000313" key="8">
    <source>
        <dbReference type="EMBL" id="UJO13914.1"/>
    </source>
</evidence>
<evidence type="ECO:0000256" key="4">
    <source>
        <dbReference type="ARBA" id="ARBA00023136"/>
    </source>
</evidence>
<feature type="transmembrane region" description="Helical" evidence="6">
    <location>
        <begin position="12"/>
        <end position="29"/>
    </location>
</feature>
<evidence type="ECO:0000256" key="2">
    <source>
        <dbReference type="ARBA" id="ARBA00022692"/>
    </source>
</evidence>
<comment type="subcellular location">
    <subcellularLocation>
        <location evidence="1">Membrane</location>
        <topology evidence="1">Multi-pass membrane protein</topology>
    </subcellularLocation>
</comment>
<dbReference type="Proteomes" id="UP000756132">
    <property type="component" value="Chromosome 2"/>
</dbReference>
<keyword evidence="9" id="KW-1185">Reference proteome</keyword>
<dbReference type="InterPro" id="IPR049326">
    <property type="entry name" value="Rhodopsin_dom_fungi"/>
</dbReference>
<dbReference type="RefSeq" id="XP_047758280.1">
    <property type="nucleotide sequence ID" value="XM_047901906.1"/>
</dbReference>
<dbReference type="GO" id="GO:0016020">
    <property type="term" value="C:membrane"/>
    <property type="evidence" value="ECO:0007669"/>
    <property type="project" value="UniProtKB-SubCell"/>
</dbReference>
<feature type="transmembrane region" description="Helical" evidence="6">
    <location>
        <begin position="35"/>
        <end position="54"/>
    </location>
</feature>
<name>A0A9Q8LAY1_PASFU</name>
<dbReference type="KEGG" id="ffu:CLAFUR5_02758"/>
<dbReference type="GeneID" id="71982636"/>
<dbReference type="PANTHER" id="PTHR33048">
    <property type="entry name" value="PTH11-LIKE INTEGRAL MEMBRANE PROTEIN (AFU_ORTHOLOGUE AFUA_5G11245)"/>
    <property type="match status" value="1"/>
</dbReference>
<comment type="similarity">
    <text evidence="5">Belongs to the SAT4 family.</text>
</comment>
<gene>
    <name evidence="8" type="ORF">CLAFUR5_02758</name>
</gene>
<accession>A0A9Q8LAY1</accession>
<sequence length="147" mass="16749">MAYFNAPESTTARIGVFVTVAIFLLSAWITMSLRLWITFTGFCTVVILIETIGGGHRPNELDFPQLARLVGMVVSSFGLYIGSMVFFKISMGIFYLRLVIRAWQRYIVHATIYINTFYGTLLFFVAIFNCGDPSKYLENELRNVCMQ</sequence>
<evidence type="ECO:0000256" key="5">
    <source>
        <dbReference type="ARBA" id="ARBA00038359"/>
    </source>
</evidence>
<feature type="transmembrane region" description="Helical" evidence="6">
    <location>
        <begin position="107"/>
        <end position="128"/>
    </location>
</feature>
<dbReference type="OrthoDB" id="4682787at2759"/>
<dbReference type="Pfam" id="PF20684">
    <property type="entry name" value="Fung_rhodopsin"/>
    <property type="match status" value="1"/>
</dbReference>
<evidence type="ECO:0000256" key="1">
    <source>
        <dbReference type="ARBA" id="ARBA00004141"/>
    </source>
</evidence>
<dbReference type="PANTHER" id="PTHR33048:SF96">
    <property type="entry name" value="INTEGRAL MEMBRANE PROTEIN"/>
    <property type="match status" value="1"/>
</dbReference>
<evidence type="ECO:0000259" key="7">
    <source>
        <dbReference type="Pfam" id="PF20684"/>
    </source>
</evidence>
<evidence type="ECO:0000256" key="3">
    <source>
        <dbReference type="ARBA" id="ARBA00022989"/>
    </source>
</evidence>
<organism evidence="8 9">
    <name type="scientific">Passalora fulva</name>
    <name type="common">Tomato leaf mold</name>
    <name type="synonym">Cladosporium fulvum</name>
    <dbReference type="NCBI Taxonomy" id="5499"/>
    <lineage>
        <taxon>Eukaryota</taxon>
        <taxon>Fungi</taxon>
        <taxon>Dikarya</taxon>
        <taxon>Ascomycota</taxon>
        <taxon>Pezizomycotina</taxon>
        <taxon>Dothideomycetes</taxon>
        <taxon>Dothideomycetidae</taxon>
        <taxon>Mycosphaerellales</taxon>
        <taxon>Mycosphaerellaceae</taxon>
        <taxon>Fulvia</taxon>
    </lineage>
</organism>
<evidence type="ECO:0000256" key="6">
    <source>
        <dbReference type="SAM" id="Phobius"/>
    </source>
</evidence>
<keyword evidence="3 6" id="KW-1133">Transmembrane helix</keyword>
<reference evidence="8" key="1">
    <citation type="submission" date="2021-12" db="EMBL/GenBank/DDBJ databases">
        <authorList>
            <person name="Zaccaron A."/>
            <person name="Stergiopoulos I."/>
        </authorList>
    </citation>
    <scope>NUCLEOTIDE SEQUENCE</scope>
    <source>
        <strain evidence="8">Race5_Kim</strain>
    </source>
</reference>
<keyword evidence="2 6" id="KW-0812">Transmembrane</keyword>
<dbReference type="AlphaFoldDB" id="A0A9Q8LAY1"/>
<dbReference type="EMBL" id="CP090164">
    <property type="protein sequence ID" value="UJO13914.1"/>
    <property type="molecule type" value="Genomic_DNA"/>
</dbReference>
<protein>
    <recommendedName>
        <fullName evidence="7">Rhodopsin domain-containing protein</fullName>
    </recommendedName>
</protein>
<keyword evidence="4 6" id="KW-0472">Membrane</keyword>
<reference evidence="8" key="2">
    <citation type="journal article" date="2022" name="Microb. Genom.">
        <title>A chromosome-scale genome assembly of the tomato pathogen Cladosporium fulvum reveals a compartmentalized genome architecture and the presence of a dispensable chromosome.</title>
        <authorList>
            <person name="Zaccaron A.Z."/>
            <person name="Chen L.H."/>
            <person name="Samaras A."/>
            <person name="Stergiopoulos I."/>
        </authorList>
    </citation>
    <scope>NUCLEOTIDE SEQUENCE</scope>
    <source>
        <strain evidence="8">Race5_Kim</strain>
    </source>
</reference>
<evidence type="ECO:0000313" key="9">
    <source>
        <dbReference type="Proteomes" id="UP000756132"/>
    </source>
</evidence>
<feature type="domain" description="Rhodopsin" evidence="7">
    <location>
        <begin position="29"/>
        <end position="146"/>
    </location>
</feature>